<organism evidence="2 3">
    <name type="scientific">Steinernema hermaphroditum</name>
    <dbReference type="NCBI Taxonomy" id="289476"/>
    <lineage>
        <taxon>Eukaryota</taxon>
        <taxon>Metazoa</taxon>
        <taxon>Ecdysozoa</taxon>
        <taxon>Nematoda</taxon>
        <taxon>Chromadorea</taxon>
        <taxon>Rhabditida</taxon>
        <taxon>Tylenchina</taxon>
        <taxon>Panagrolaimomorpha</taxon>
        <taxon>Strongyloidoidea</taxon>
        <taxon>Steinernematidae</taxon>
        <taxon>Steinernema</taxon>
    </lineage>
</organism>
<feature type="region of interest" description="Disordered" evidence="1">
    <location>
        <begin position="66"/>
        <end position="116"/>
    </location>
</feature>
<accession>A0AA39HVE6</accession>
<keyword evidence="3" id="KW-1185">Reference proteome</keyword>
<protein>
    <submittedName>
        <fullName evidence="2">Uncharacterized protein</fullName>
    </submittedName>
</protein>
<name>A0AA39HVE6_9BILA</name>
<evidence type="ECO:0000313" key="3">
    <source>
        <dbReference type="Proteomes" id="UP001175271"/>
    </source>
</evidence>
<dbReference type="Proteomes" id="UP001175271">
    <property type="component" value="Unassembled WGS sequence"/>
</dbReference>
<feature type="compositionally biased region" description="Basic and acidic residues" evidence="1">
    <location>
        <begin position="76"/>
        <end position="95"/>
    </location>
</feature>
<dbReference type="EMBL" id="JAUCMV010000003">
    <property type="protein sequence ID" value="KAK0412762.1"/>
    <property type="molecule type" value="Genomic_DNA"/>
</dbReference>
<evidence type="ECO:0000256" key="1">
    <source>
        <dbReference type="SAM" id="MobiDB-lite"/>
    </source>
</evidence>
<feature type="compositionally biased region" description="Low complexity" evidence="1">
    <location>
        <begin position="105"/>
        <end position="116"/>
    </location>
</feature>
<dbReference type="AlphaFoldDB" id="A0AA39HVE6"/>
<sequence>MRYRMEGVEMDIGRAIRLLRFRPAHGINRKKTNRRRSLPKKVRFNMSKNVYHMYPQEAEWDEAQRMADGRTAYPKKGGEATKGKPEERRERRSYEKISSANRKCNSFSSSEEFNDE</sequence>
<comment type="caution">
    <text evidence="2">The sequence shown here is derived from an EMBL/GenBank/DDBJ whole genome shotgun (WGS) entry which is preliminary data.</text>
</comment>
<evidence type="ECO:0000313" key="2">
    <source>
        <dbReference type="EMBL" id="KAK0412762.1"/>
    </source>
</evidence>
<reference evidence="2" key="1">
    <citation type="submission" date="2023-06" db="EMBL/GenBank/DDBJ databases">
        <title>Genomic analysis of the entomopathogenic nematode Steinernema hermaphroditum.</title>
        <authorList>
            <person name="Schwarz E.M."/>
            <person name="Heppert J.K."/>
            <person name="Baniya A."/>
            <person name="Schwartz H.T."/>
            <person name="Tan C.-H."/>
            <person name="Antoshechkin I."/>
            <person name="Sternberg P.W."/>
            <person name="Goodrich-Blair H."/>
            <person name="Dillman A.R."/>
        </authorList>
    </citation>
    <scope>NUCLEOTIDE SEQUENCE</scope>
    <source>
        <strain evidence="2">PS9179</strain>
        <tissue evidence="2">Whole animal</tissue>
    </source>
</reference>
<gene>
    <name evidence="2" type="ORF">QR680_006394</name>
</gene>
<proteinExistence type="predicted"/>